<keyword evidence="1" id="KW-0812">Transmembrane</keyword>
<dbReference type="GO" id="GO:0042391">
    <property type="term" value="P:regulation of membrane potential"/>
    <property type="evidence" value="ECO:0007669"/>
    <property type="project" value="TreeGrafter"/>
</dbReference>
<dbReference type="PANTHER" id="PTHR13167">
    <property type="entry name" value="PIEZO-TYPE MECHANOSENSITIVE ION CHANNEL COMPONENT"/>
    <property type="match status" value="1"/>
</dbReference>
<reference evidence="4" key="1">
    <citation type="submission" date="2022-02" db="EMBL/GenBank/DDBJ databases">
        <authorList>
            <person name="Henning P.M."/>
            <person name="McCubbin A.G."/>
            <person name="Shore J.S."/>
        </authorList>
    </citation>
    <scope>NUCLEOTIDE SEQUENCE</scope>
    <source>
        <strain evidence="4">F60SS</strain>
        <tissue evidence="4">Leaves</tissue>
    </source>
</reference>
<protein>
    <recommendedName>
        <fullName evidence="6">Piezo non-specific cation channel R-Ras-binding domain-containing protein</fullName>
    </recommendedName>
</protein>
<dbReference type="InterPro" id="IPR056770">
    <property type="entry name" value="Piezo_THU9_anchor"/>
</dbReference>
<organism evidence="4 5">
    <name type="scientific">Turnera subulata</name>
    <dbReference type="NCBI Taxonomy" id="218843"/>
    <lineage>
        <taxon>Eukaryota</taxon>
        <taxon>Viridiplantae</taxon>
        <taxon>Streptophyta</taxon>
        <taxon>Embryophyta</taxon>
        <taxon>Tracheophyta</taxon>
        <taxon>Spermatophyta</taxon>
        <taxon>Magnoliopsida</taxon>
        <taxon>eudicotyledons</taxon>
        <taxon>Gunneridae</taxon>
        <taxon>Pentapetalae</taxon>
        <taxon>rosids</taxon>
        <taxon>fabids</taxon>
        <taxon>Malpighiales</taxon>
        <taxon>Passifloraceae</taxon>
        <taxon>Turnera</taxon>
    </lineage>
</organism>
<feature type="domain" description="Piezo non-specific cation channel cap" evidence="2">
    <location>
        <begin position="194"/>
        <end position="468"/>
    </location>
</feature>
<sequence length="469" mass="54511">MFYLFNLVLFTYSVTKYAWYMDPQHRHTGKFALRAIYLTKAISLALQAIQLRFGIPHKSTLYRQFLTSSISQINFLGFRMYRALPFLYELRCVLDWSCTTTSLTMYDWLKLEDIHASLFLVKCDWHLNRASHKQGEKQTKMTKFCNGICLFFVLLGVIWTPMLMYSSGNPTNIANPIKEASISIDIKTDTGRLRMFETKLCKKISWQDLDSHYDLDPQGYLQGYNDQDIQLICCQPDASTLWLVPPVVLASYLESLRWGMDIIFSWRLTRDRPKGKEFVRYETTVQDEDLPTYWEVMDVLNGTSDSFRIYDVYPRYFRVTGSGDVRFLESSVDLVSGDLVLNHGNPQWWSFHDSNVSFGCADMNGPMAIIVSEETPQGILGETLSKFSIWGLYITFVLAVGRFIRLQCSDLRMRIPYENLPSCDRLLAICEDIYAARAEGELEVEEVLYWTLVKIYRSPHMLLEYTKPD</sequence>
<gene>
    <name evidence="4" type="ORF">Tsubulata_034651</name>
</gene>
<name>A0A9Q0G3G1_9ROSI</name>
<dbReference type="Pfam" id="PF12166">
    <property type="entry name" value="Piezo_cap"/>
    <property type="match status" value="1"/>
</dbReference>
<keyword evidence="5" id="KW-1185">Reference proteome</keyword>
<proteinExistence type="predicted"/>
<comment type="caution">
    <text evidence="4">The sequence shown here is derived from an EMBL/GenBank/DDBJ whole genome shotgun (WGS) entry which is preliminary data.</text>
</comment>
<keyword evidence="1" id="KW-1133">Transmembrane helix</keyword>
<dbReference type="Proteomes" id="UP001141552">
    <property type="component" value="Unassembled WGS sequence"/>
</dbReference>
<dbReference type="AlphaFoldDB" id="A0A9Q0G3G1"/>
<evidence type="ECO:0000313" key="4">
    <source>
        <dbReference type="EMBL" id="KAJ4842517.1"/>
    </source>
</evidence>
<evidence type="ECO:0000256" key="1">
    <source>
        <dbReference type="SAM" id="Phobius"/>
    </source>
</evidence>
<evidence type="ECO:0000259" key="3">
    <source>
        <dbReference type="Pfam" id="PF24874"/>
    </source>
</evidence>
<dbReference type="PANTHER" id="PTHR13167:SF46">
    <property type="entry name" value="PIEZO NON-SPECIFIC CATION CHANNEL R-RAS-BINDING DOMAIN-CONTAINING PROTEIN"/>
    <property type="match status" value="1"/>
</dbReference>
<feature type="transmembrane region" description="Helical" evidence="1">
    <location>
        <begin position="144"/>
        <end position="165"/>
    </location>
</feature>
<dbReference type="GO" id="GO:0008381">
    <property type="term" value="F:mechanosensitive monoatomic ion channel activity"/>
    <property type="evidence" value="ECO:0007669"/>
    <property type="project" value="InterPro"/>
</dbReference>
<reference evidence="4" key="2">
    <citation type="journal article" date="2023" name="Plants (Basel)">
        <title>Annotation of the Turnera subulata (Passifloraceae) Draft Genome Reveals the S-Locus Evolved after the Divergence of Turneroideae from Passifloroideae in a Stepwise Manner.</title>
        <authorList>
            <person name="Henning P.M."/>
            <person name="Roalson E.H."/>
            <person name="Mir W."/>
            <person name="McCubbin A.G."/>
            <person name="Shore J.S."/>
        </authorList>
    </citation>
    <scope>NUCLEOTIDE SEQUENCE</scope>
    <source>
        <strain evidence="4">F60SS</strain>
    </source>
</reference>
<evidence type="ECO:0008006" key="6">
    <source>
        <dbReference type="Google" id="ProtNLM"/>
    </source>
</evidence>
<dbReference type="EMBL" id="JAKUCV010002471">
    <property type="protein sequence ID" value="KAJ4842517.1"/>
    <property type="molecule type" value="Genomic_DNA"/>
</dbReference>
<feature type="transmembrane region" description="Helical" evidence="1">
    <location>
        <begin position="387"/>
        <end position="404"/>
    </location>
</feature>
<accession>A0A9Q0G3G1</accession>
<dbReference type="GO" id="GO:0071260">
    <property type="term" value="P:cellular response to mechanical stimulus"/>
    <property type="evidence" value="ECO:0007669"/>
    <property type="project" value="TreeGrafter"/>
</dbReference>
<feature type="domain" description="Piezo THU9 and anchor" evidence="3">
    <location>
        <begin position="2"/>
        <end position="166"/>
    </location>
</feature>
<dbReference type="GO" id="GO:0005261">
    <property type="term" value="F:monoatomic cation channel activity"/>
    <property type="evidence" value="ECO:0007669"/>
    <property type="project" value="TreeGrafter"/>
</dbReference>
<evidence type="ECO:0000259" key="2">
    <source>
        <dbReference type="Pfam" id="PF12166"/>
    </source>
</evidence>
<evidence type="ECO:0000313" key="5">
    <source>
        <dbReference type="Proteomes" id="UP001141552"/>
    </source>
</evidence>
<dbReference type="GO" id="GO:0016020">
    <property type="term" value="C:membrane"/>
    <property type="evidence" value="ECO:0007669"/>
    <property type="project" value="InterPro"/>
</dbReference>
<dbReference type="Pfam" id="PF24874">
    <property type="entry name" value="Piezo_THU9_anchor"/>
    <property type="match status" value="1"/>
</dbReference>
<feature type="transmembrane region" description="Helical" evidence="1">
    <location>
        <begin position="31"/>
        <end position="49"/>
    </location>
</feature>
<dbReference type="GO" id="GO:0050982">
    <property type="term" value="P:detection of mechanical stimulus"/>
    <property type="evidence" value="ECO:0007669"/>
    <property type="project" value="TreeGrafter"/>
</dbReference>
<dbReference type="InterPro" id="IPR027272">
    <property type="entry name" value="Piezo"/>
</dbReference>
<dbReference type="InterPro" id="IPR031334">
    <property type="entry name" value="Piezo_cap_dom"/>
</dbReference>
<dbReference type="OrthoDB" id="830105at2759"/>
<keyword evidence="1" id="KW-0472">Membrane</keyword>